<reference evidence="4" key="1">
    <citation type="submission" date="2020-04" db="EMBL/GenBank/DDBJ databases">
        <authorList>
            <person name="Chiriac C."/>
            <person name="Salcher M."/>
            <person name="Ghai R."/>
            <person name="Kavagutti S V."/>
        </authorList>
    </citation>
    <scope>NUCLEOTIDE SEQUENCE</scope>
</reference>
<dbReference type="Pfam" id="PF07728">
    <property type="entry name" value="AAA_5"/>
    <property type="match status" value="1"/>
</dbReference>
<dbReference type="GO" id="GO:0005524">
    <property type="term" value="F:ATP binding"/>
    <property type="evidence" value="ECO:0007669"/>
    <property type="project" value="InterPro"/>
</dbReference>
<organism evidence="4">
    <name type="scientific">uncultured Caudovirales phage</name>
    <dbReference type="NCBI Taxonomy" id="2100421"/>
    <lineage>
        <taxon>Viruses</taxon>
        <taxon>Duplodnaviria</taxon>
        <taxon>Heunggongvirae</taxon>
        <taxon>Uroviricota</taxon>
        <taxon>Caudoviricetes</taxon>
        <taxon>Peduoviridae</taxon>
        <taxon>Maltschvirus</taxon>
        <taxon>Maltschvirus maltsch</taxon>
    </lineage>
</organism>
<proteinExistence type="predicted"/>
<gene>
    <name evidence="3" type="ORF">UFOVP477_18</name>
    <name evidence="4" type="ORF">UFOVP798_22</name>
</gene>
<accession>A0A6J5P248</accession>
<dbReference type="InterPro" id="IPR027417">
    <property type="entry name" value="P-loop_NTPase"/>
</dbReference>
<sequence>MTHPTDNPNPETETPKTYAEMSHSERQKYQKEIPLSEWTKEMLDDVMPSRGYGYITETPTEKSTNTREHYRRWFNLAGISDSQFNALNDKQIIDIYDDRADGLLRTVIKMKPADIRSRPSTLSYLEVKRVREMVDADKMASAMSDSIVKAMVHATQNAVSMDDVRRIVREEMPLASMRGGSSKPRIIKIQQGDEEPRLVEGIVHKRFDRVLKMCTRDNVMLVGGAGSGKTTIARQVAKALQLPFYFTGAVPHEAKLLGFINPHGKYVETAFYRAWTTGGIFLMDEIDASDPQALLAINAALDNGICDFPSGMVEKHKDFHFIGAANTFGKGATMDYIGRNAQDEAGRSRWFYIHIEYDEMMEETIASTFAPEEITTGWCKYIRAVRKAVENLSERHIVSPRSTIKGARALAIGIPRDEVEDAVLWHGMDDERKRRVLEEAKKLCGGLLP</sequence>
<dbReference type="CDD" id="cd00009">
    <property type="entry name" value="AAA"/>
    <property type="match status" value="1"/>
</dbReference>
<dbReference type="EMBL" id="LR796752">
    <property type="protein sequence ID" value="CAB4163398.1"/>
    <property type="molecule type" value="Genomic_DNA"/>
</dbReference>
<dbReference type="InterPro" id="IPR011704">
    <property type="entry name" value="ATPase_dyneun-rel_AAA"/>
</dbReference>
<feature type="compositionally biased region" description="Low complexity" evidence="1">
    <location>
        <begin position="1"/>
        <end position="12"/>
    </location>
</feature>
<evidence type="ECO:0000256" key="1">
    <source>
        <dbReference type="SAM" id="MobiDB-lite"/>
    </source>
</evidence>
<feature type="region of interest" description="Disordered" evidence="1">
    <location>
        <begin position="1"/>
        <end position="30"/>
    </location>
</feature>
<protein>
    <submittedName>
        <fullName evidence="4">ATPase-like protein</fullName>
    </submittedName>
</protein>
<evidence type="ECO:0000313" key="3">
    <source>
        <dbReference type="EMBL" id="CAB4145613.1"/>
    </source>
</evidence>
<dbReference type="EMBL" id="LR796455">
    <property type="protein sequence ID" value="CAB4145613.1"/>
    <property type="molecule type" value="Genomic_DNA"/>
</dbReference>
<dbReference type="GO" id="GO:0016887">
    <property type="term" value="F:ATP hydrolysis activity"/>
    <property type="evidence" value="ECO:0007669"/>
    <property type="project" value="InterPro"/>
</dbReference>
<dbReference type="SMART" id="SM00382">
    <property type="entry name" value="AAA"/>
    <property type="match status" value="1"/>
</dbReference>
<feature type="domain" description="AAA+ ATPase" evidence="2">
    <location>
        <begin position="215"/>
        <end position="356"/>
    </location>
</feature>
<dbReference type="Gene3D" id="3.40.50.300">
    <property type="entry name" value="P-loop containing nucleotide triphosphate hydrolases"/>
    <property type="match status" value="1"/>
</dbReference>
<dbReference type="InterPro" id="IPR003593">
    <property type="entry name" value="AAA+_ATPase"/>
</dbReference>
<evidence type="ECO:0000313" key="4">
    <source>
        <dbReference type="EMBL" id="CAB4163398.1"/>
    </source>
</evidence>
<evidence type="ECO:0000259" key="2">
    <source>
        <dbReference type="SMART" id="SM00382"/>
    </source>
</evidence>
<dbReference type="SUPFAM" id="SSF52540">
    <property type="entry name" value="P-loop containing nucleoside triphosphate hydrolases"/>
    <property type="match status" value="1"/>
</dbReference>
<name>A0A6J5P248_9CAUD</name>